<evidence type="ECO:0000313" key="3">
    <source>
        <dbReference type="EMBL" id="SQI43185.1"/>
    </source>
</evidence>
<dbReference type="OrthoDB" id="9794876at2"/>
<dbReference type="InterPro" id="IPR003509">
    <property type="entry name" value="UPF0102_YraN-like"/>
</dbReference>
<dbReference type="InterPro" id="IPR011335">
    <property type="entry name" value="Restrct_endonuc-II-like"/>
</dbReference>
<dbReference type="InterPro" id="IPR011856">
    <property type="entry name" value="tRNA_endonuc-like_dom_sf"/>
</dbReference>
<dbReference type="GO" id="GO:0003676">
    <property type="term" value="F:nucleic acid binding"/>
    <property type="evidence" value="ECO:0007669"/>
    <property type="project" value="InterPro"/>
</dbReference>
<dbReference type="PANTHER" id="PTHR34039:SF1">
    <property type="entry name" value="UPF0102 PROTEIN YRAN"/>
    <property type="match status" value="1"/>
</dbReference>
<proteinExistence type="inferred from homology"/>
<dbReference type="NCBIfam" id="NF009150">
    <property type="entry name" value="PRK12497.1-3"/>
    <property type="match status" value="1"/>
</dbReference>
<protein>
    <recommendedName>
        <fullName evidence="2">UPF0102 protein NCTC12151_02893</fullName>
    </recommendedName>
</protein>
<dbReference type="PANTHER" id="PTHR34039">
    <property type="entry name" value="UPF0102 PROTEIN YRAN"/>
    <property type="match status" value="1"/>
</dbReference>
<reference evidence="3 4" key="1">
    <citation type="submission" date="2018-06" db="EMBL/GenBank/DDBJ databases">
        <authorList>
            <consortium name="Pathogen Informatics"/>
            <person name="Doyle S."/>
        </authorList>
    </citation>
    <scope>NUCLEOTIDE SEQUENCE [LARGE SCALE GENOMIC DNA]</scope>
    <source>
        <strain evidence="3 4">NCTC12151</strain>
    </source>
</reference>
<dbReference type="HAMAP" id="MF_00048">
    <property type="entry name" value="UPF0102"/>
    <property type="match status" value="1"/>
</dbReference>
<organism evidence="3 4">
    <name type="scientific">Leminorella richardii</name>
    <dbReference type="NCBI Taxonomy" id="158841"/>
    <lineage>
        <taxon>Bacteria</taxon>
        <taxon>Pseudomonadati</taxon>
        <taxon>Pseudomonadota</taxon>
        <taxon>Gammaproteobacteria</taxon>
        <taxon>Enterobacterales</taxon>
        <taxon>Budviciaceae</taxon>
        <taxon>Leminorella</taxon>
    </lineage>
</organism>
<name>A0A2X4XT42_9GAMM</name>
<dbReference type="Pfam" id="PF02021">
    <property type="entry name" value="UPF0102"/>
    <property type="match status" value="1"/>
</dbReference>
<dbReference type="KEGG" id="lri:NCTC12151_02893"/>
<sequence length="136" mass="15483">MDSISNGSANAGQTGEVNHYGVGIRYEGLARRHLERAGLSFIAANVKYRGGELDLIMQDNSTWVFVEVRYRRHAQYGSALESIDRRKRQRLMYAASRWLHDRSQSLETADCRFDVLAITGNQLQWLTNAFDADDDV</sequence>
<accession>A0A2X4XT42</accession>
<evidence type="ECO:0000256" key="1">
    <source>
        <dbReference type="ARBA" id="ARBA00006738"/>
    </source>
</evidence>
<dbReference type="Gene3D" id="3.40.1350.10">
    <property type="match status" value="1"/>
</dbReference>
<dbReference type="RefSeq" id="WP_111741264.1">
    <property type="nucleotide sequence ID" value="NZ_LR698987.1"/>
</dbReference>
<gene>
    <name evidence="3" type="ORF">NCTC12151_02893</name>
</gene>
<dbReference type="AlphaFoldDB" id="A0A2X4XT42"/>
<dbReference type="Proteomes" id="UP000249005">
    <property type="component" value="Chromosome 1"/>
</dbReference>
<dbReference type="NCBIfam" id="TIGR00252">
    <property type="entry name" value="YraN family protein"/>
    <property type="match status" value="1"/>
</dbReference>
<keyword evidence="4" id="KW-1185">Reference proteome</keyword>
<evidence type="ECO:0000256" key="2">
    <source>
        <dbReference type="HAMAP-Rule" id="MF_00048"/>
    </source>
</evidence>
<comment type="similarity">
    <text evidence="1 2">Belongs to the UPF0102 family.</text>
</comment>
<evidence type="ECO:0000313" key="4">
    <source>
        <dbReference type="Proteomes" id="UP000249005"/>
    </source>
</evidence>
<dbReference type="EMBL" id="LS483470">
    <property type="protein sequence ID" value="SQI43185.1"/>
    <property type="molecule type" value="Genomic_DNA"/>
</dbReference>
<dbReference type="SUPFAM" id="SSF52980">
    <property type="entry name" value="Restriction endonuclease-like"/>
    <property type="match status" value="1"/>
</dbReference>